<accession>E3MNU8</accession>
<keyword evidence="2" id="KW-1185">Reference proteome</keyword>
<evidence type="ECO:0000313" key="2">
    <source>
        <dbReference type="Proteomes" id="UP000008281"/>
    </source>
</evidence>
<dbReference type="OMA" id="NPQAHIN"/>
<dbReference type="OrthoDB" id="5875966at2759"/>
<dbReference type="InParanoid" id="E3MNU8"/>
<gene>
    <name evidence="1" type="ORF">CRE_06794</name>
</gene>
<dbReference type="AlphaFoldDB" id="E3MNU8"/>
<dbReference type="PANTHER" id="PTHR21525:SF9">
    <property type="entry name" value="CHANNEL_COLICIN DOMAIN-CONTAINING PROTEIN"/>
    <property type="match status" value="1"/>
</dbReference>
<dbReference type="STRING" id="31234.E3MNU8"/>
<dbReference type="PANTHER" id="PTHR21525">
    <property type="entry name" value="MOTILE SPERM PROTEIN"/>
    <property type="match status" value="1"/>
</dbReference>
<sequence>MPINKEREGSRQGYATGRRRLRFGPTNENLHTYRSNRRIGDKCGVEDMCVWVFLSVNHGKMGIIRGRAGTTKGGITGGVAGAAKNAAQYIIKQGGTRWYNGVNIFDKTVRNAKGYPKWFARIDMPTVKNPQAHINVNKAVTGLKDPHMAISTTTAQNAATAGTVLNFLNKAAPVLTVMAVAYDGYQIGKNAMDDREKGSTRNTTKKVVTTAATWGGGYGGAATGGAIGTSLFPGVGTLIGAIIGGVAGGIGGNVASNAVADAAMDKLEYDICYPKCTICRRIFECRKFETGARSICDKCSEKCSWCGTMKSDDSESDALETVNLEEGMVKLCSTCLEVLKKEVLAELEKTGKPKPESSEFWNCKRCGYDMKSDFFKTSEEHLILCKTCRDNDANDILEQKTRDSDNLNPNCVTIRKEMNTCKWCDEDFLWTEADGAKDFCPECEEKRPKKK</sequence>
<reference evidence="1" key="1">
    <citation type="submission" date="2007-07" db="EMBL/GenBank/DDBJ databases">
        <title>PCAP assembly of the Caenorhabditis remanei genome.</title>
        <authorList>
            <consortium name="The Caenorhabditis remanei Sequencing Consortium"/>
            <person name="Wilson R.K."/>
        </authorList>
    </citation>
    <scope>NUCLEOTIDE SEQUENCE [LARGE SCALE GENOMIC DNA]</scope>
    <source>
        <strain evidence="1">PB4641</strain>
    </source>
</reference>
<protein>
    <submittedName>
        <fullName evidence="1">Uncharacterized protein</fullName>
    </submittedName>
</protein>
<organism evidence="2">
    <name type="scientific">Caenorhabditis remanei</name>
    <name type="common">Caenorhabditis vulgaris</name>
    <dbReference type="NCBI Taxonomy" id="31234"/>
    <lineage>
        <taxon>Eukaryota</taxon>
        <taxon>Metazoa</taxon>
        <taxon>Ecdysozoa</taxon>
        <taxon>Nematoda</taxon>
        <taxon>Chromadorea</taxon>
        <taxon>Rhabditida</taxon>
        <taxon>Rhabditina</taxon>
        <taxon>Rhabditomorpha</taxon>
        <taxon>Rhabditoidea</taxon>
        <taxon>Rhabditidae</taxon>
        <taxon>Peloderinae</taxon>
        <taxon>Caenorhabditis</taxon>
    </lineage>
</organism>
<dbReference type="EMBL" id="DS268461">
    <property type="protein sequence ID" value="EFP06256.1"/>
    <property type="molecule type" value="Genomic_DNA"/>
</dbReference>
<dbReference type="eggNOG" id="ENOG502TJHG">
    <property type="taxonomic scope" value="Eukaryota"/>
</dbReference>
<dbReference type="HOGENOM" id="CLU_522995_0_0_1"/>
<proteinExistence type="predicted"/>
<name>E3MNU8_CAERE</name>
<evidence type="ECO:0000313" key="1">
    <source>
        <dbReference type="EMBL" id="EFP06256.1"/>
    </source>
</evidence>
<dbReference type="Proteomes" id="UP000008281">
    <property type="component" value="Unassembled WGS sequence"/>
</dbReference>